<dbReference type="EMBL" id="JAGPXE010000013">
    <property type="protein sequence ID" value="MBQ0927516.1"/>
    <property type="molecule type" value="Genomic_DNA"/>
</dbReference>
<comment type="caution">
    <text evidence="1">The sequence shown here is derived from an EMBL/GenBank/DDBJ whole genome shotgun (WGS) entry which is preliminary data.</text>
</comment>
<evidence type="ECO:0000313" key="1">
    <source>
        <dbReference type="EMBL" id="MBQ0927516.1"/>
    </source>
</evidence>
<gene>
    <name evidence="1" type="ORF">KBO27_26555</name>
</gene>
<sequence>MQRRFQHRGDDDHSRHRRGRINWGFVKYVLSYRRKMRPRVERLIAEHAVGTVIRLRDRGEARRFVDSIPSRS</sequence>
<keyword evidence="2" id="KW-1185">Reference proteome</keyword>
<protein>
    <submittedName>
        <fullName evidence="1">Uncharacterized protein</fullName>
    </submittedName>
</protein>
<reference evidence="1 2" key="1">
    <citation type="submission" date="2021-04" db="EMBL/GenBank/DDBJ databases">
        <title>Whole-genome sequencing of Saccharopolyspora endophytica KCTC 19397.</title>
        <authorList>
            <person name="Ay H."/>
            <person name="Saygin H."/>
            <person name="Sahin N."/>
        </authorList>
    </citation>
    <scope>NUCLEOTIDE SEQUENCE [LARGE SCALE GENOMIC DNA]</scope>
    <source>
        <strain evidence="1 2">KCTC 19397</strain>
    </source>
</reference>
<dbReference type="Proteomes" id="UP000674084">
    <property type="component" value="Unassembled WGS sequence"/>
</dbReference>
<organism evidence="1 2">
    <name type="scientific">Saccharopolyspora endophytica</name>
    <dbReference type="NCBI Taxonomy" id="543886"/>
    <lineage>
        <taxon>Bacteria</taxon>
        <taxon>Bacillati</taxon>
        <taxon>Actinomycetota</taxon>
        <taxon>Actinomycetes</taxon>
        <taxon>Pseudonocardiales</taxon>
        <taxon>Pseudonocardiaceae</taxon>
        <taxon>Saccharopolyspora</taxon>
    </lineage>
</organism>
<proteinExistence type="predicted"/>
<name>A0ABS5DMJ4_9PSEU</name>
<evidence type="ECO:0000313" key="2">
    <source>
        <dbReference type="Proteomes" id="UP000674084"/>
    </source>
</evidence>
<accession>A0ABS5DMJ4</accession>
<dbReference type="RefSeq" id="WP_210972572.1">
    <property type="nucleotide sequence ID" value="NZ_JAGPXE010000013.1"/>
</dbReference>